<dbReference type="PANTHER" id="PTHR13228">
    <property type="entry name" value="CONSERVED OLIGOMERIC GOLGI COMPLEX COMPONENT 5"/>
    <property type="match status" value="1"/>
</dbReference>
<proteinExistence type="predicted"/>
<protein>
    <submittedName>
        <fullName evidence="3">Conserved oligomeric Golgi complex subunit 5-like</fullName>
    </submittedName>
</protein>
<name>A0A6P8HMS6_ACTTE</name>
<evidence type="ECO:0000259" key="1">
    <source>
        <dbReference type="Pfam" id="PF10392"/>
    </source>
</evidence>
<feature type="domain" description="Conserved oligomeric Golgi complex subunit 5 N-terminal" evidence="1">
    <location>
        <begin position="16"/>
        <end position="95"/>
    </location>
</feature>
<reference evidence="3" key="1">
    <citation type="submission" date="2025-08" db="UniProtKB">
        <authorList>
            <consortium name="RefSeq"/>
        </authorList>
    </citation>
    <scope>IDENTIFICATION</scope>
    <source>
        <tissue evidence="3">Tentacle</tissue>
    </source>
</reference>
<dbReference type="RefSeq" id="XP_031553950.1">
    <property type="nucleotide sequence ID" value="XM_031698090.1"/>
</dbReference>
<accession>A0A6P8HMS6</accession>
<dbReference type="OrthoDB" id="18786at2759"/>
<dbReference type="KEGG" id="aten:116290965"/>
<dbReference type="InParanoid" id="A0A6P8HMS6"/>
<dbReference type="AlphaFoldDB" id="A0A6P8HMS6"/>
<feature type="non-terminal residue" evidence="3">
    <location>
        <position position="96"/>
    </location>
</feature>
<gene>
    <name evidence="3" type="primary">LOC116290965</name>
</gene>
<dbReference type="InterPro" id="IPR049176">
    <property type="entry name" value="COG5_N"/>
</dbReference>
<dbReference type="Pfam" id="PF10392">
    <property type="entry name" value="COG5_N"/>
    <property type="match status" value="1"/>
</dbReference>
<dbReference type="PANTHER" id="PTHR13228:SF3">
    <property type="entry name" value="CONSERVED OLIGOMERIC GOLGI COMPLEX SUBUNIT 5"/>
    <property type="match status" value="1"/>
</dbReference>
<organism evidence="2 3">
    <name type="scientific">Actinia tenebrosa</name>
    <name type="common">Australian red waratah sea anemone</name>
    <dbReference type="NCBI Taxonomy" id="6105"/>
    <lineage>
        <taxon>Eukaryota</taxon>
        <taxon>Metazoa</taxon>
        <taxon>Cnidaria</taxon>
        <taxon>Anthozoa</taxon>
        <taxon>Hexacorallia</taxon>
        <taxon>Actiniaria</taxon>
        <taxon>Actiniidae</taxon>
        <taxon>Actinia</taxon>
    </lineage>
</organism>
<dbReference type="InterPro" id="IPR019465">
    <property type="entry name" value="Cog5"/>
</dbReference>
<keyword evidence="2" id="KW-1185">Reference proteome</keyword>
<evidence type="ECO:0000313" key="2">
    <source>
        <dbReference type="Proteomes" id="UP000515163"/>
    </source>
</evidence>
<sequence>MDADLLGHLQNDETYKQFLEEGFDARSYANSIIQGRAISESLAKLADGVSLLDKELHAQVVEHHDDLLQQATGIETLEGVLQMMQGRINSLMASVG</sequence>
<dbReference type="Proteomes" id="UP000515163">
    <property type="component" value="Unplaced"/>
</dbReference>
<dbReference type="GO" id="GO:0006891">
    <property type="term" value="P:intra-Golgi vesicle-mediated transport"/>
    <property type="evidence" value="ECO:0007669"/>
    <property type="project" value="InterPro"/>
</dbReference>
<dbReference type="GeneID" id="116290965"/>
<dbReference type="GO" id="GO:0017119">
    <property type="term" value="C:Golgi transport complex"/>
    <property type="evidence" value="ECO:0007669"/>
    <property type="project" value="InterPro"/>
</dbReference>
<evidence type="ECO:0000313" key="3">
    <source>
        <dbReference type="RefSeq" id="XP_031553950.1"/>
    </source>
</evidence>